<dbReference type="EMBL" id="PCVK01000109">
    <property type="protein sequence ID" value="PIQ71369.1"/>
    <property type="molecule type" value="Genomic_DNA"/>
</dbReference>
<proteinExistence type="predicted"/>
<name>A0A2H0KJE5_9BACT</name>
<dbReference type="AlphaFoldDB" id="A0A2H0KJE5"/>
<accession>A0A2H0KJE5</accession>
<organism evidence="1 2">
    <name type="scientific">Candidatus Roizmanbacteria bacterium CG11_big_fil_rev_8_21_14_0_20_37_16</name>
    <dbReference type="NCBI Taxonomy" id="1974857"/>
    <lineage>
        <taxon>Bacteria</taxon>
        <taxon>Candidatus Roizmaniibacteriota</taxon>
    </lineage>
</organism>
<gene>
    <name evidence="1" type="ORF">COV87_03815</name>
</gene>
<comment type="caution">
    <text evidence="1">The sequence shown here is derived from an EMBL/GenBank/DDBJ whole genome shotgun (WGS) entry which is preliminary data.</text>
</comment>
<evidence type="ECO:0000313" key="1">
    <source>
        <dbReference type="EMBL" id="PIQ71369.1"/>
    </source>
</evidence>
<dbReference type="Proteomes" id="UP000229497">
    <property type="component" value="Unassembled WGS sequence"/>
</dbReference>
<sequence>MKSKITIKNSIFPLNYGKKLLKIFNKYWTEYINVEVKRKFLYKVYKHDKEIKNYRVFLDISPEGFDKDKKLIDWLIEKRKKKWPKYLKHSYIKEVTDYKVMGLDLYSPITIIPQVKNNVFNKNLITFDAYILEVITELAQKIKLDMNWLIQLEKYVLTPNEEMIAITDCGIKISKIISRYPHDGSFAGKILLELGVNTTFNDLKLVWDNQLKPLLEALPSRIIIPPHHKPKKPA</sequence>
<reference evidence="1 2" key="1">
    <citation type="submission" date="2017-09" db="EMBL/GenBank/DDBJ databases">
        <title>Depth-based differentiation of microbial function through sediment-hosted aquifers and enrichment of novel symbionts in the deep terrestrial subsurface.</title>
        <authorList>
            <person name="Probst A.J."/>
            <person name="Ladd B."/>
            <person name="Jarett J.K."/>
            <person name="Geller-Mcgrath D.E."/>
            <person name="Sieber C.M."/>
            <person name="Emerson J.B."/>
            <person name="Anantharaman K."/>
            <person name="Thomas B.C."/>
            <person name="Malmstrom R."/>
            <person name="Stieglmeier M."/>
            <person name="Klingl A."/>
            <person name="Woyke T."/>
            <person name="Ryan C.M."/>
            <person name="Banfield J.F."/>
        </authorList>
    </citation>
    <scope>NUCLEOTIDE SEQUENCE [LARGE SCALE GENOMIC DNA]</scope>
    <source>
        <strain evidence="1">CG11_big_fil_rev_8_21_14_0_20_37_16</strain>
    </source>
</reference>
<evidence type="ECO:0000313" key="2">
    <source>
        <dbReference type="Proteomes" id="UP000229497"/>
    </source>
</evidence>
<protein>
    <submittedName>
        <fullName evidence="1">Uncharacterized protein</fullName>
    </submittedName>
</protein>